<evidence type="ECO:0000313" key="3">
    <source>
        <dbReference type="Proteomes" id="UP000606974"/>
    </source>
</evidence>
<dbReference type="Proteomes" id="UP000606974">
    <property type="component" value="Unassembled WGS sequence"/>
</dbReference>
<organism evidence="2 3">
    <name type="scientific">Endocarpon pusillum</name>
    <dbReference type="NCBI Taxonomy" id="364733"/>
    <lineage>
        <taxon>Eukaryota</taxon>
        <taxon>Fungi</taxon>
        <taxon>Dikarya</taxon>
        <taxon>Ascomycota</taxon>
        <taxon>Pezizomycotina</taxon>
        <taxon>Eurotiomycetes</taxon>
        <taxon>Chaetothyriomycetidae</taxon>
        <taxon>Verrucariales</taxon>
        <taxon>Verrucariaceae</taxon>
        <taxon>Endocarpon</taxon>
    </lineage>
</organism>
<name>A0A8H7AGU2_9EURO</name>
<evidence type="ECO:0000313" key="2">
    <source>
        <dbReference type="EMBL" id="KAF7504905.1"/>
    </source>
</evidence>
<accession>A0A8H7AGU2</accession>
<dbReference type="AlphaFoldDB" id="A0A8H7AGU2"/>
<gene>
    <name evidence="2" type="ORF">GJ744_001626</name>
</gene>
<keyword evidence="1" id="KW-0812">Transmembrane</keyword>
<feature type="transmembrane region" description="Helical" evidence="1">
    <location>
        <begin position="58"/>
        <end position="80"/>
    </location>
</feature>
<protein>
    <submittedName>
        <fullName evidence="2">Uncharacterized protein</fullName>
    </submittedName>
</protein>
<reference evidence="2" key="1">
    <citation type="submission" date="2020-02" db="EMBL/GenBank/DDBJ databases">
        <authorList>
            <person name="Palmer J.M."/>
        </authorList>
    </citation>
    <scope>NUCLEOTIDE SEQUENCE</scope>
    <source>
        <strain evidence="2">EPUS1.4</strain>
        <tissue evidence="2">Thallus</tissue>
    </source>
</reference>
<keyword evidence="1" id="KW-1133">Transmembrane helix</keyword>
<comment type="caution">
    <text evidence="2">The sequence shown here is derived from an EMBL/GenBank/DDBJ whole genome shotgun (WGS) entry which is preliminary data.</text>
</comment>
<proteinExistence type="predicted"/>
<keyword evidence="3" id="KW-1185">Reference proteome</keyword>
<sequence length="108" mass="12215">MDTASQLEGLLGWTSMAGFMRRHYQWQQDIRYSLCLRHIHPNVPHPRIILRMHAPSHVLRSCSSGLVTVVMVAVLCWSMLLPGHDPQGKPFCKPEGDRIHGSCIIICS</sequence>
<keyword evidence="1" id="KW-0472">Membrane</keyword>
<dbReference type="EMBL" id="JAACFV010000124">
    <property type="protein sequence ID" value="KAF7504905.1"/>
    <property type="molecule type" value="Genomic_DNA"/>
</dbReference>
<evidence type="ECO:0000256" key="1">
    <source>
        <dbReference type="SAM" id="Phobius"/>
    </source>
</evidence>